<dbReference type="GO" id="GO:0000785">
    <property type="term" value="C:chromatin"/>
    <property type="evidence" value="ECO:0007669"/>
    <property type="project" value="TreeGrafter"/>
</dbReference>
<feature type="domain" description="SP-RING-type" evidence="6">
    <location>
        <begin position="999"/>
        <end position="1100"/>
    </location>
</feature>
<feature type="region of interest" description="Disordered" evidence="5">
    <location>
        <begin position="491"/>
        <end position="656"/>
    </location>
</feature>
<dbReference type="GO" id="GO:0016925">
    <property type="term" value="P:protein sumoylation"/>
    <property type="evidence" value="ECO:0007669"/>
    <property type="project" value="TreeGrafter"/>
</dbReference>
<evidence type="ECO:0000313" key="8">
    <source>
        <dbReference type="Proteomes" id="UP001152049"/>
    </source>
</evidence>
<feature type="compositionally biased region" description="Polar residues" evidence="5">
    <location>
        <begin position="120"/>
        <end position="134"/>
    </location>
</feature>
<dbReference type="PROSITE" id="PS00202">
    <property type="entry name" value="RUBREDOXIN"/>
    <property type="match status" value="1"/>
</dbReference>
<keyword evidence="2 4" id="KW-0863">Zinc-finger</keyword>
<feature type="compositionally biased region" description="Polar residues" evidence="5">
    <location>
        <begin position="75"/>
        <end position="98"/>
    </location>
</feature>
<evidence type="ECO:0000313" key="7">
    <source>
        <dbReference type="EMBL" id="KAJ4267474.1"/>
    </source>
</evidence>
<evidence type="ECO:0000259" key="6">
    <source>
        <dbReference type="PROSITE" id="PS51044"/>
    </source>
</evidence>
<dbReference type="CDD" id="cd16650">
    <property type="entry name" value="SP-RING_PIAS-like"/>
    <property type="match status" value="1"/>
</dbReference>
<dbReference type="OrthoDB" id="27975at2759"/>
<dbReference type="PANTHER" id="PTHR10782">
    <property type="entry name" value="ZINC FINGER MIZ DOMAIN-CONTAINING PROTEIN"/>
    <property type="match status" value="1"/>
</dbReference>
<feature type="compositionally biased region" description="Polar residues" evidence="5">
    <location>
        <begin position="491"/>
        <end position="501"/>
    </location>
</feature>
<dbReference type="InterPro" id="IPR004181">
    <property type="entry name" value="Znf_MIZ"/>
</dbReference>
<comment type="caution">
    <text evidence="7">The sequence shown here is derived from an EMBL/GenBank/DDBJ whole genome shotgun (WGS) entry which is preliminary data.</text>
</comment>
<dbReference type="Proteomes" id="UP001152049">
    <property type="component" value="Unassembled WGS sequence"/>
</dbReference>
<feature type="compositionally biased region" description="Polar residues" evidence="5">
    <location>
        <begin position="596"/>
        <end position="605"/>
    </location>
</feature>
<evidence type="ECO:0000256" key="2">
    <source>
        <dbReference type="ARBA" id="ARBA00022771"/>
    </source>
</evidence>
<dbReference type="InterPro" id="IPR018527">
    <property type="entry name" value="Rubredoxin_Fe_BS"/>
</dbReference>
<dbReference type="AlphaFoldDB" id="A0A9W8S8S8"/>
<accession>A0A9W8S8S8</accession>
<protein>
    <recommendedName>
        <fullName evidence="6">SP-RING-type domain-containing protein</fullName>
    </recommendedName>
</protein>
<feature type="region of interest" description="Disordered" evidence="5">
    <location>
        <begin position="199"/>
        <end position="259"/>
    </location>
</feature>
<sequence>MPPTSGPNQSRAVPTSDSQRIASSNETLNAFLGGRTRSWMTGVSSADTNNPRPAPIASSSNSRKRNQMRKASGTEPPTQSEDGLPRDSTTSDQSTGQLPSAGEPSRPSTVLPSPALTDAPSPNVSNQADCTNPDASAHVEGAGPGRPVSDSNMNQGGSIFVANSTTNPKPTTAISPRAENFTPPQTHVTEASTLSVAAGSASNTLAPQPTALPPSLPENQQNNRSAPAEPGARINRRPSAASEHQAKRTRVQDPSVASKDQELCRHWHSAIERRVAQAAQAGLLNETVEKPRYRILMEACQNVDFFYIAFHQALCAWSLNRGSVHGLFHGLVEPRFIDNAFNTVQIILRKNEHMSTAHLQFFANFPTSMVDLSKMFPQTAAAKDIATFLVYFSTYWHTLSQQIQARRYPLLAHELTSILHCPARGLQAMLFTTSRRCLGIQDGPLALTMNAIFEQDREDEAMFAARGETPEALERARGAVATKYRDIILSQQQQQVPSNAAPSPVYGHRNSMTDQYGRQPAAQSPNLSHPTHTAAQSPSLPHFDTLVASTPTGAPRVSSPASVNNYPLPGTGGVQGPRRPNHLYVQTDPQAASPPSIANYQSPLIPQNPLPRSASAGLPQLHSSHGSPMATQTPTLSSNGQPRTPILPPNNPLLQRRSNSIAYPSQSLPGTYGGYLQHPLVNAQSIGQPIQAGPQHVASPVQMMPPQQYQAMNPQQNAQYRASNMQYNMTAAAPPNYVYAAQATGPRHPPYQVPIAPHTPTQQLPTPQPLTYMRPVQQIPESEYPSSPYGQGSLQVGLQHVGLRSPRRVPSHTGRSRYYQYIRRLVYQPVTLEPQTGLRSLPFNVPENHVLKLSRKVEGQGLPYCYYSEGSYRYRLRICMQSDKQEELTEPDWVISATCWPSHIFFDLNRQCLELRRKQHFHKDQPLELTDFLSEGENTLRISFPPVEQNLKPGYKYVMAIEIIETVSHEAASDMIQAMRHDPTVKTKEKIQRRLSPSDSDDIIIEDKTLTISLADPFSASRFVVPVRGADCKHLECFDLETWLQTRPQKPPQKGGGPLQKGAEPSLVDVWKCPICGLDARPSSLWVDDYLAGVRQSLLGSGDLRTKAITVTADGKWSPVLEPDDSDDDSPAPQPNGVVNGNVRKQPTPTAVIEILDDD</sequence>
<name>A0A9W8S8S8_9HYPO</name>
<dbReference type="PROSITE" id="PS51044">
    <property type="entry name" value="ZF_SP_RING"/>
    <property type="match status" value="1"/>
</dbReference>
<evidence type="ECO:0000256" key="1">
    <source>
        <dbReference type="ARBA" id="ARBA00022723"/>
    </source>
</evidence>
<feature type="compositionally biased region" description="Polar residues" evidence="5">
    <location>
        <begin position="149"/>
        <end position="174"/>
    </location>
</feature>
<dbReference type="GO" id="GO:0008270">
    <property type="term" value="F:zinc ion binding"/>
    <property type="evidence" value="ECO:0007669"/>
    <property type="project" value="UniProtKB-KW"/>
</dbReference>
<feature type="region of interest" description="Disordered" evidence="5">
    <location>
        <begin position="1117"/>
        <end position="1159"/>
    </location>
</feature>
<feature type="region of interest" description="Disordered" evidence="5">
    <location>
        <begin position="1"/>
        <end position="184"/>
    </location>
</feature>
<reference evidence="7" key="1">
    <citation type="submission" date="2022-09" db="EMBL/GenBank/DDBJ databases">
        <title>Fusarium specimens isolated from Avocado Roots.</title>
        <authorList>
            <person name="Stajich J."/>
            <person name="Roper C."/>
            <person name="Heimlech-Rivalta G."/>
        </authorList>
    </citation>
    <scope>NUCLEOTIDE SEQUENCE</scope>
    <source>
        <strain evidence="7">CF00136</strain>
    </source>
</reference>
<organism evidence="7 8">
    <name type="scientific">Fusarium torreyae</name>
    <dbReference type="NCBI Taxonomy" id="1237075"/>
    <lineage>
        <taxon>Eukaryota</taxon>
        <taxon>Fungi</taxon>
        <taxon>Dikarya</taxon>
        <taxon>Ascomycota</taxon>
        <taxon>Pezizomycotina</taxon>
        <taxon>Sordariomycetes</taxon>
        <taxon>Hypocreomycetidae</taxon>
        <taxon>Hypocreales</taxon>
        <taxon>Nectriaceae</taxon>
        <taxon>Fusarium</taxon>
    </lineage>
</organism>
<feature type="compositionally biased region" description="Polar residues" evidence="5">
    <location>
        <begin position="38"/>
        <end position="61"/>
    </location>
</feature>
<gene>
    <name evidence="7" type="ORF">NW762_003581</name>
</gene>
<feature type="compositionally biased region" description="Polar residues" evidence="5">
    <location>
        <begin position="1137"/>
        <end position="1149"/>
    </location>
</feature>
<feature type="compositionally biased region" description="Polar residues" evidence="5">
    <location>
        <begin position="510"/>
        <end position="539"/>
    </location>
</feature>
<dbReference type="Pfam" id="PF02891">
    <property type="entry name" value="zf-MIZ"/>
    <property type="match status" value="1"/>
</dbReference>
<dbReference type="PANTHER" id="PTHR10782:SF4">
    <property type="entry name" value="TONALLI, ISOFORM E"/>
    <property type="match status" value="1"/>
</dbReference>
<dbReference type="GO" id="GO:0061665">
    <property type="term" value="F:SUMO ligase activity"/>
    <property type="evidence" value="ECO:0007669"/>
    <property type="project" value="TreeGrafter"/>
</dbReference>
<keyword evidence="1" id="KW-0479">Metal-binding</keyword>
<keyword evidence="8" id="KW-1185">Reference proteome</keyword>
<dbReference type="InterPro" id="IPR013083">
    <property type="entry name" value="Znf_RING/FYVE/PHD"/>
</dbReference>
<dbReference type="EMBL" id="JAOQAZ010000004">
    <property type="protein sequence ID" value="KAJ4267474.1"/>
    <property type="molecule type" value="Genomic_DNA"/>
</dbReference>
<evidence type="ECO:0000256" key="4">
    <source>
        <dbReference type="PROSITE-ProRule" id="PRU00452"/>
    </source>
</evidence>
<proteinExistence type="predicted"/>
<evidence type="ECO:0000256" key="5">
    <source>
        <dbReference type="SAM" id="MobiDB-lite"/>
    </source>
</evidence>
<evidence type="ECO:0000256" key="3">
    <source>
        <dbReference type="ARBA" id="ARBA00022833"/>
    </source>
</evidence>
<feature type="compositionally biased region" description="Polar residues" evidence="5">
    <location>
        <begin position="1"/>
        <end position="28"/>
    </location>
</feature>
<keyword evidence="3" id="KW-0862">Zinc</keyword>
<feature type="compositionally biased region" description="Polar residues" evidence="5">
    <location>
        <begin position="621"/>
        <end position="642"/>
    </location>
</feature>
<dbReference type="Gene3D" id="3.30.40.10">
    <property type="entry name" value="Zinc/RING finger domain, C3HC4 (zinc finger)"/>
    <property type="match status" value="1"/>
</dbReference>